<evidence type="ECO:0008006" key="3">
    <source>
        <dbReference type="Google" id="ProtNLM"/>
    </source>
</evidence>
<dbReference type="AlphaFoldDB" id="A0A8H7CI93"/>
<sequence length="455" mass="51007">MSASEAPVLLGRICSSWRAISLSTPCLWAKVHIVEPSPPPYMFPDALFDQKVTQRLETTKMWLGRSGQCPLSISLYSASEDGNAADASEVSVQFLQVLVPFASRWQHIHFTTPLSLLLEIISHIDTDMPWLETVAFHHQVHRSLQNIKWGSFKMLRGARISSFYTPGSIFIPERFPLRWNQLTTLTIGGPSWTVLPELTSQETLRVISRCPELRCCKLMVNDPFPEIPGSHLPIVELPFLHTLAVHCVACVAPAVSVLLKRLSLPELRNFTFLASGSHGQDSPALADFFARSTCLESVEINSNTFLKTTFLEGLRSLPPTIQWLQIRDRNNAWGVSPTPLDDDTLAILTSPELCPALQHFSVDHGFSMSDAAILRFITARMLEPQNTLQQVNIEFNRQMTLDIMPSLQPFIEAGLAISLIYQPPFQSQFSPWHGLADAPTLDAPLWFPPPMLPHW</sequence>
<dbReference type="InterPro" id="IPR032675">
    <property type="entry name" value="LRR_dom_sf"/>
</dbReference>
<proteinExistence type="predicted"/>
<dbReference type="Gene3D" id="3.80.10.10">
    <property type="entry name" value="Ribonuclease Inhibitor"/>
    <property type="match status" value="1"/>
</dbReference>
<evidence type="ECO:0000313" key="1">
    <source>
        <dbReference type="EMBL" id="KAF7338679.1"/>
    </source>
</evidence>
<organism evidence="1 2">
    <name type="scientific">Mycena venus</name>
    <dbReference type="NCBI Taxonomy" id="2733690"/>
    <lineage>
        <taxon>Eukaryota</taxon>
        <taxon>Fungi</taxon>
        <taxon>Dikarya</taxon>
        <taxon>Basidiomycota</taxon>
        <taxon>Agaricomycotina</taxon>
        <taxon>Agaricomycetes</taxon>
        <taxon>Agaricomycetidae</taxon>
        <taxon>Agaricales</taxon>
        <taxon>Marasmiineae</taxon>
        <taxon>Mycenaceae</taxon>
        <taxon>Mycena</taxon>
    </lineage>
</organism>
<keyword evidence="2" id="KW-1185">Reference proteome</keyword>
<accession>A0A8H7CI93</accession>
<dbReference type="OrthoDB" id="3365698at2759"/>
<reference evidence="1" key="1">
    <citation type="submission" date="2020-05" db="EMBL/GenBank/DDBJ databases">
        <title>Mycena genomes resolve the evolution of fungal bioluminescence.</title>
        <authorList>
            <person name="Tsai I.J."/>
        </authorList>
    </citation>
    <scope>NUCLEOTIDE SEQUENCE</scope>
    <source>
        <strain evidence="1">CCC161011</strain>
    </source>
</reference>
<name>A0A8H7CI93_9AGAR</name>
<gene>
    <name evidence="1" type="ORF">MVEN_02094500</name>
</gene>
<dbReference type="SUPFAM" id="SSF52047">
    <property type="entry name" value="RNI-like"/>
    <property type="match status" value="1"/>
</dbReference>
<dbReference type="Proteomes" id="UP000620124">
    <property type="component" value="Unassembled WGS sequence"/>
</dbReference>
<dbReference type="EMBL" id="JACAZI010000021">
    <property type="protein sequence ID" value="KAF7338679.1"/>
    <property type="molecule type" value="Genomic_DNA"/>
</dbReference>
<protein>
    <recommendedName>
        <fullName evidence="3">F-box domain-containing protein</fullName>
    </recommendedName>
</protein>
<evidence type="ECO:0000313" key="2">
    <source>
        <dbReference type="Proteomes" id="UP000620124"/>
    </source>
</evidence>
<comment type="caution">
    <text evidence="1">The sequence shown here is derived from an EMBL/GenBank/DDBJ whole genome shotgun (WGS) entry which is preliminary data.</text>
</comment>